<feature type="compositionally biased region" description="Low complexity" evidence="3">
    <location>
        <begin position="314"/>
        <end position="329"/>
    </location>
</feature>
<feature type="region of interest" description="Disordered" evidence="3">
    <location>
        <begin position="629"/>
        <end position="659"/>
    </location>
</feature>
<dbReference type="PANTHER" id="PTHR23113">
    <property type="entry name" value="GUANINE NUCLEOTIDE EXCHANGE FACTOR"/>
    <property type="match status" value="1"/>
</dbReference>
<feature type="compositionally biased region" description="Polar residues" evidence="3">
    <location>
        <begin position="98"/>
        <end position="112"/>
    </location>
</feature>
<protein>
    <recommendedName>
        <fullName evidence="7">Ras-GEF domain-containing protein</fullName>
    </recommendedName>
</protein>
<dbReference type="PROSITE" id="PS00720">
    <property type="entry name" value="RASGEF"/>
    <property type="match status" value="1"/>
</dbReference>
<dbReference type="SMART" id="SM00229">
    <property type="entry name" value="RasGEFN"/>
    <property type="match status" value="1"/>
</dbReference>
<keyword evidence="1 2" id="KW-0344">Guanine-nucleotide releasing factor</keyword>
<dbReference type="InterPro" id="IPR036964">
    <property type="entry name" value="RASGEF_cat_dom_sf"/>
</dbReference>
<dbReference type="PANTHER" id="PTHR23113:SF99">
    <property type="entry name" value="RASGEF DOMAIN-CONTAINING PROTEIN"/>
    <property type="match status" value="1"/>
</dbReference>
<evidence type="ECO:0000259" key="4">
    <source>
        <dbReference type="PROSITE" id="PS50009"/>
    </source>
</evidence>
<evidence type="ECO:0008006" key="7">
    <source>
        <dbReference type="Google" id="ProtNLM"/>
    </source>
</evidence>
<dbReference type="InterPro" id="IPR001895">
    <property type="entry name" value="RASGEF_cat_dom"/>
</dbReference>
<feature type="region of interest" description="Disordered" evidence="3">
    <location>
        <begin position="74"/>
        <end position="138"/>
    </location>
</feature>
<reference evidence="6" key="1">
    <citation type="journal article" date="2014" name="Genome Announc.">
        <title>De novo whole-genome sequence and genome annotation of Lichtheimia ramosa.</title>
        <authorList>
            <person name="Linde J."/>
            <person name="Schwartze V."/>
            <person name="Binder U."/>
            <person name="Lass-Florl C."/>
            <person name="Voigt K."/>
            <person name="Horn F."/>
        </authorList>
    </citation>
    <scope>NUCLEOTIDE SEQUENCE</scope>
    <source>
        <strain evidence="6">JMRC FSU:6197</strain>
    </source>
</reference>
<dbReference type="Pfam" id="PF00618">
    <property type="entry name" value="RasGEF_N"/>
    <property type="match status" value="1"/>
</dbReference>
<dbReference type="InterPro" id="IPR019804">
    <property type="entry name" value="Ras_G-nucl-exch_fac_CS"/>
</dbReference>
<gene>
    <name evidence="6" type="ORF">LRAMOSA03256</name>
</gene>
<dbReference type="InterPro" id="IPR023578">
    <property type="entry name" value="Ras_GEF_dom_sf"/>
</dbReference>
<dbReference type="EMBL" id="LK023346">
    <property type="protein sequence ID" value="CDS10992.1"/>
    <property type="molecule type" value="Genomic_DNA"/>
</dbReference>
<dbReference type="Pfam" id="PF00617">
    <property type="entry name" value="RasGEF"/>
    <property type="match status" value="1"/>
</dbReference>
<dbReference type="Gene3D" id="1.20.870.10">
    <property type="entry name" value="Son of sevenless (SoS) protein Chain: S domain 1"/>
    <property type="match status" value="1"/>
</dbReference>
<organism evidence="6">
    <name type="scientific">Lichtheimia ramosa</name>
    <dbReference type="NCBI Taxonomy" id="688394"/>
    <lineage>
        <taxon>Eukaryota</taxon>
        <taxon>Fungi</taxon>
        <taxon>Fungi incertae sedis</taxon>
        <taxon>Mucoromycota</taxon>
        <taxon>Mucoromycotina</taxon>
        <taxon>Mucoromycetes</taxon>
        <taxon>Mucorales</taxon>
        <taxon>Lichtheimiaceae</taxon>
        <taxon>Lichtheimia</taxon>
    </lineage>
</organism>
<dbReference type="GO" id="GO:0007264">
    <property type="term" value="P:small GTPase-mediated signal transduction"/>
    <property type="evidence" value="ECO:0007669"/>
    <property type="project" value="InterPro"/>
</dbReference>
<evidence type="ECO:0000259" key="5">
    <source>
        <dbReference type="PROSITE" id="PS50212"/>
    </source>
</evidence>
<feature type="compositionally biased region" description="Low complexity" evidence="3">
    <location>
        <begin position="410"/>
        <end position="439"/>
    </location>
</feature>
<feature type="domain" description="N-terminal Ras-GEF" evidence="5">
    <location>
        <begin position="688"/>
        <end position="805"/>
    </location>
</feature>
<evidence type="ECO:0000256" key="2">
    <source>
        <dbReference type="PROSITE-ProRule" id="PRU00168"/>
    </source>
</evidence>
<accession>A0A077WW65</accession>
<dbReference type="AlphaFoldDB" id="A0A077WW65"/>
<proteinExistence type="predicted"/>
<dbReference type="InterPro" id="IPR008937">
    <property type="entry name" value="Ras-like_GEF"/>
</dbReference>
<feature type="region of interest" description="Disordered" evidence="3">
    <location>
        <begin position="550"/>
        <end position="575"/>
    </location>
</feature>
<dbReference type="OrthoDB" id="546434at2759"/>
<feature type="compositionally biased region" description="Polar residues" evidence="3">
    <location>
        <begin position="550"/>
        <end position="566"/>
    </location>
</feature>
<name>A0A077WW65_9FUNG</name>
<dbReference type="SMART" id="SM00147">
    <property type="entry name" value="RasGEF"/>
    <property type="match status" value="1"/>
</dbReference>
<dbReference type="CDD" id="cd06224">
    <property type="entry name" value="REM"/>
    <property type="match status" value="1"/>
</dbReference>
<dbReference type="SUPFAM" id="SSF48366">
    <property type="entry name" value="Ras GEF"/>
    <property type="match status" value="1"/>
</dbReference>
<dbReference type="GO" id="GO:0005085">
    <property type="term" value="F:guanyl-nucleotide exchange factor activity"/>
    <property type="evidence" value="ECO:0007669"/>
    <property type="project" value="UniProtKB-KW"/>
</dbReference>
<dbReference type="PROSITE" id="PS50009">
    <property type="entry name" value="RASGEF_CAT"/>
    <property type="match status" value="1"/>
</dbReference>
<feature type="region of interest" description="Disordered" evidence="3">
    <location>
        <begin position="289"/>
        <end position="335"/>
    </location>
</feature>
<evidence type="ECO:0000256" key="3">
    <source>
        <dbReference type="SAM" id="MobiDB-lite"/>
    </source>
</evidence>
<feature type="compositionally biased region" description="Low complexity" evidence="3">
    <location>
        <begin position="113"/>
        <end position="138"/>
    </location>
</feature>
<feature type="region of interest" description="Disordered" evidence="3">
    <location>
        <begin position="393"/>
        <end position="441"/>
    </location>
</feature>
<sequence>MPFDQTKSLISSKVWKEFASALSSILTLVPHAINKTSSSSCSYSSSNQENKDDSLISALGNASSVLSLATNALVSSDKQQHQDTPSSPSTSKLRRRITSTVKSRATLSRKTATTTTTTHSSPFPPFSSQHQQQQYPSSTPALCPIDADIERVQRISYDVLLHLQQLIMQIDCSSNEECMNPSDISAIHASLITRVEQLVDALLAISSSSSQSGLPLTPRVKTLYNSASSPNFRKSHNDRSMMATKAVQYNPYRHSMSHESYTCTTKPTCQQKRSTGTVGFRFMRSISSSFRSSHASSRDLKQHRSPSPPPIPPRSSLSSLSFSEPTTTSSDRESVPRLIYSVGSASFDESDSISTWSTSQSATHTKQQQRSSSTKTSAMRAIRMLFGSAIIRPVTMKTKQEKSQEEPIASSSSSRNSSFNKNRWSQISSSDTTSATSDLLNDDDANPCHLINSRRLSASGMTSLLFTPTTSLGLNTMRYWDTKNEQDDVFLSSTYGPISPINMDTNEASSKDTLSTTSSSYFSARSSCSSDSTNIKQHPEEQDSHISLYDCQNNSTSHNENISDKNTTTTTGHHTMRSTLLSKAMLLADTSQQQQQQHYPSVGTIGIGNLSSVLSKQWVLHSMRAIKPTNNSNHRAPIPAMLQQPSSTERSTIQRSSTENISLSNKDFTYIKDKDGHVTMILETKSRCKCVVVAGTRSKLTEKLADDSVQDFDYIDTYLQSHASFISSVDLLDQLTKRFNSAIQPCIQIKLLNVIERWVKFQYDDFKHDRLLLRKLSMFLTRSEETRPELEKELGGIRDALSMQIARDQSKSPLVYHRRSLDSSAMSAPLVMPSRNMSSTTLGGSIVALSSTLSVLSCLEAKQVAQYLTLADFHIFKSINAYEYMRGHWRTMKRGEPLSATDSYTRILTIRANMAICSPKMPKQQRIILRKLIQIAKLCIEWNNFHTAMNIILALQSPTIQKLHDTWSTLPSRDLSTFQALQQYVNVSNNMGYYRQALADVQAPAVPFFPLVLKDLVFHMDGNSTMLSLDQSQREPLVNFGKFQSVTRMIGTLTQLTSQDYWFAADLDHCPFLPNASITRPSQCHPSTHVPPLDRVAELVEIKLRAVESCYDDPRCSILRNPASASAASPSTSQ</sequence>
<evidence type="ECO:0000313" key="6">
    <source>
        <dbReference type="EMBL" id="CDS10992.1"/>
    </source>
</evidence>
<dbReference type="InterPro" id="IPR000651">
    <property type="entry name" value="Ras-like_Gua-exchang_fac_N"/>
</dbReference>
<evidence type="ECO:0000256" key="1">
    <source>
        <dbReference type="ARBA" id="ARBA00022658"/>
    </source>
</evidence>
<feature type="compositionally biased region" description="Polar residues" evidence="3">
    <location>
        <begin position="643"/>
        <end position="659"/>
    </location>
</feature>
<feature type="domain" description="Ras-GEF" evidence="4">
    <location>
        <begin position="860"/>
        <end position="1093"/>
    </location>
</feature>
<feature type="compositionally biased region" description="Polar residues" evidence="3">
    <location>
        <begin position="74"/>
        <end position="91"/>
    </location>
</feature>
<feature type="region of interest" description="Disordered" evidence="3">
    <location>
        <begin position="357"/>
        <end position="377"/>
    </location>
</feature>
<dbReference type="PROSITE" id="PS50212">
    <property type="entry name" value="RASGEF_NTER"/>
    <property type="match status" value="1"/>
</dbReference>
<dbReference type="Gene3D" id="1.10.840.10">
    <property type="entry name" value="Ras guanine-nucleotide exchange factors catalytic domain"/>
    <property type="match status" value="1"/>
</dbReference>